<name>A0A6G1DCK5_9ORYZ</name>
<organism evidence="2 3">
    <name type="scientific">Oryza meyeriana var. granulata</name>
    <dbReference type="NCBI Taxonomy" id="110450"/>
    <lineage>
        <taxon>Eukaryota</taxon>
        <taxon>Viridiplantae</taxon>
        <taxon>Streptophyta</taxon>
        <taxon>Embryophyta</taxon>
        <taxon>Tracheophyta</taxon>
        <taxon>Spermatophyta</taxon>
        <taxon>Magnoliopsida</taxon>
        <taxon>Liliopsida</taxon>
        <taxon>Poales</taxon>
        <taxon>Poaceae</taxon>
        <taxon>BOP clade</taxon>
        <taxon>Oryzoideae</taxon>
        <taxon>Oryzeae</taxon>
        <taxon>Oryzinae</taxon>
        <taxon>Oryza</taxon>
        <taxon>Oryza meyeriana</taxon>
    </lineage>
</organism>
<accession>A0A6G1DCK5</accession>
<gene>
    <name evidence="2" type="ORF">E2562_001374</name>
</gene>
<evidence type="ECO:0000313" key="2">
    <source>
        <dbReference type="EMBL" id="KAF0910160.1"/>
    </source>
</evidence>
<reference evidence="2 3" key="1">
    <citation type="submission" date="2019-11" db="EMBL/GenBank/DDBJ databases">
        <title>Whole genome sequence of Oryza granulata.</title>
        <authorList>
            <person name="Li W."/>
        </authorList>
    </citation>
    <scope>NUCLEOTIDE SEQUENCE [LARGE SCALE GENOMIC DNA]</scope>
    <source>
        <strain evidence="3">cv. Menghai</strain>
        <tissue evidence="2">Leaf</tissue>
    </source>
</reference>
<comment type="caution">
    <text evidence="2">The sequence shown here is derived from an EMBL/GenBank/DDBJ whole genome shotgun (WGS) entry which is preliminary data.</text>
</comment>
<dbReference type="Proteomes" id="UP000479710">
    <property type="component" value="Unassembled WGS sequence"/>
</dbReference>
<proteinExistence type="predicted"/>
<dbReference type="EMBL" id="SPHZ02000006">
    <property type="protein sequence ID" value="KAF0910160.1"/>
    <property type="molecule type" value="Genomic_DNA"/>
</dbReference>
<feature type="compositionally biased region" description="Acidic residues" evidence="1">
    <location>
        <begin position="67"/>
        <end position="88"/>
    </location>
</feature>
<evidence type="ECO:0000256" key="1">
    <source>
        <dbReference type="SAM" id="MobiDB-lite"/>
    </source>
</evidence>
<feature type="region of interest" description="Disordered" evidence="1">
    <location>
        <begin position="1"/>
        <end position="88"/>
    </location>
</feature>
<evidence type="ECO:0000313" key="3">
    <source>
        <dbReference type="Proteomes" id="UP000479710"/>
    </source>
</evidence>
<dbReference type="AlphaFoldDB" id="A0A6G1DCK5"/>
<keyword evidence="3" id="KW-1185">Reference proteome</keyword>
<protein>
    <submittedName>
        <fullName evidence="2">Uncharacterized protein</fullName>
    </submittedName>
</protein>
<sequence>MPPTGTKEAPGSKTVQQQQGRFILEPPPAPDVNASNLGPVTRSWNKRPATGAITKVASAGNKKVAEEDNEEAEDLGSDLDIMNDSDEL</sequence>